<evidence type="ECO:0000313" key="8">
    <source>
        <dbReference type="Proteomes" id="UP001318860"/>
    </source>
</evidence>
<evidence type="ECO:0000259" key="6">
    <source>
        <dbReference type="Pfam" id="PF04577"/>
    </source>
</evidence>
<feature type="transmembrane region" description="Helical" evidence="5">
    <location>
        <begin position="40"/>
        <end position="58"/>
    </location>
</feature>
<evidence type="ECO:0000313" key="7">
    <source>
        <dbReference type="EMBL" id="KAK6127705.1"/>
    </source>
</evidence>
<dbReference type="PANTHER" id="PTHR20961:SF5">
    <property type="entry name" value="GLYCOSYLTRANSFERASE-RELATED"/>
    <property type="match status" value="1"/>
</dbReference>
<protein>
    <recommendedName>
        <fullName evidence="6">Glycosyltransferase 61 catalytic domain-containing protein</fullName>
    </recommendedName>
</protein>
<organism evidence="7 8">
    <name type="scientific">Rehmannia glutinosa</name>
    <name type="common">Chinese foxglove</name>
    <dbReference type="NCBI Taxonomy" id="99300"/>
    <lineage>
        <taxon>Eukaryota</taxon>
        <taxon>Viridiplantae</taxon>
        <taxon>Streptophyta</taxon>
        <taxon>Embryophyta</taxon>
        <taxon>Tracheophyta</taxon>
        <taxon>Spermatophyta</taxon>
        <taxon>Magnoliopsida</taxon>
        <taxon>eudicotyledons</taxon>
        <taxon>Gunneridae</taxon>
        <taxon>Pentapetalae</taxon>
        <taxon>asterids</taxon>
        <taxon>lamiids</taxon>
        <taxon>Lamiales</taxon>
        <taxon>Orobanchaceae</taxon>
        <taxon>Rehmannieae</taxon>
        <taxon>Rehmannia</taxon>
    </lineage>
</organism>
<evidence type="ECO:0000256" key="3">
    <source>
        <dbReference type="ARBA" id="ARBA00022679"/>
    </source>
</evidence>
<feature type="domain" description="Glycosyltransferase 61 catalytic" evidence="6">
    <location>
        <begin position="162"/>
        <end position="295"/>
    </location>
</feature>
<comment type="subcellular location">
    <subcellularLocation>
        <location evidence="1">Golgi apparatus membrane</location>
        <topology evidence="1">Single-pass type II membrane protein</topology>
    </subcellularLocation>
</comment>
<gene>
    <name evidence="7" type="ORF">DH2020_038545</name>
</gene>
<evidence type="ECO:0000256" key="5">
    <source>
        <dbReference type="SAM" id="Phobius"/>
    </source>
</evidence>
<dbReference type="InterPro" id="IPR007657">
    <property type="entry name" value="Glycosyltransferase_61"/>
</dbReference>
<keyword evidence="5" id="KW-1133">Transmembrane helix</keyword>
<keyword evidence="5" id="KW-0472">Membrane</keyword>
<proteinExistence type="predicted"/>
<dbReference type="Proteomes" id="UP001318860">
    <property type="component" value="Unassembled WGS sequence"/>
</dbReference>
<keyword evidence="8" id="KW-1185">Reference proteome</keyword>
<dbReference type="InterPro" id="IPR049625">
    <property type="entry name" value="Glyco_transf_61_cat"/>
</dbReference>
<reference evidence="7 8" key="1">
    <citation type="journal article" date="2021" name="Comput. Struct. Biotechnol. J.">
        <title>De novo genome assembly of the potent medicinal plant Rehmannia glutinosa using nanopore technology.</title>
        <authorList>
            <person name="Ma L."/>
            <person name="Dong C."/>
            <person name="Song C."/>
            <person name="Wang X."/>
            <person name="Zheng X."/>
            <person name="Niu Y."/>
            <person name="Chen S."/>
            <person name="Feng W."/>
        </authorList>
    </citation>
    <scope>NUCLEOTIDE SEQUENCE [LARGE SCALE GENOMIC DNA]</scope>
    <source>
        <strain evidence="7">DH-2019</strain>
    </source>
</reference>
<keyword evidence="3" id="KW-0808">Transferase</keyword>
<evidence type="ECO:0000256" key="4">
    <source>
        <dbReference type="ARBA" id="ARBA00023180"/>
    </source>
</evidence>
<evidence type="ECO:0000256" key="1">
    <source>
        <dbReference type="ARBA" id="ARBA00004323"/>
    </source>
</evidence>
<evidence type="ECO:0000256" key="2">
    <source>
        <dbReference type="ARBA" id="ARBA00022676"/>
    </source>
</evidence>
<dbReference type="EMBL" id="JABTTQ020001861">
    <property type="protein sequence ID" value="KAK6127705.1"/>
    <property type="molecule type" value="Genomic_DNA"/>
</dbReference>
<keyword evidence="4" id="KW-0325">Glycoprotein</keyword>
<keyword evidence="5" id="KW-0812">Transmembrane</keyword>
<dbReference type="Pfam" id="PF04577">
    <property type="entry name" value="Glyco_transf_61"/>
    <property type="match status" value="1"/>
</dbReference>
<name>A0ABR0V072_REHGL</name>
<accession>A0ABR0V072</accession>
<comment type="caution">
    <text evidence="7">The sequence shown here is derived from an EMBL/GenBank/DDBJ whole genome shotgun (WGS) entry which is preliminary data.</text>
</comment>
<sequence>MSWSDIALYTAILVEREHEIRHDFRRSFSRKEQKKMERRGAFMGCFVVAFTICTVFKPEFGAVSGFRSQNVDDEHKRNKRIPTIIPSLHPKIRCSAIAFSTGGYAGNHFHDFTDLLIPLYLTSHQFDKKVIFLVSDKRSWWTSKYRAILENLSKYKIIYIDDENHLQVLCFRRMTVGLRAHKELGIDSSEPPHYSMTDFRRFLRRTYSLDREFVNITIHNRPKLLIVSRRKTRHLTNEGEVADVARGLGFEVVVQEMGWQVSQVAKFVNGFDVMVGVHGAGLTNMVFLPENGVVIQMVPIGLDMLGKYYFRVPAKDMKLRYLEYKVSLNESSLMGKYGEDSEVYRDPVGVRKKGWHGFRSVYLDNQDVNVDLGRFKETLMKALELVRS</sequence>
<dbReference type="PANTHER" id="PTHR20961">
    <property type="entry name" value="GLYCOSYLTRANSFERASE"/>
    <property type="match status" value="1"/>
</dbReference>
<keyword evidence="2" id="KW-0328">Glycosyltransferase</keyword>